<evidence type="ECO:0000313" key="1">
    <source>
        <dbReference type="EMBL" id="TXG35631.1"/>
    </source>
</evidence>
<organism evidence="1 2">
    <name type="scientific">Seonamhaeicola maritimus</name>
    <dbReference type="NCBI Taxonomy" id="2591822"/>
    <lineage>
        <taxon>Bacteria</taxon>
        <taxon>Pseudomonadati</taxon>
        <taxon>Bacteroidota</taxon>
        <taxon>Flavobacteriia</taxon>
        <taxon>Flavobacteriales</taxon>
        <taxon>Flavobacteriaceae</taxon>
    </lineage>
</organism>
<dbReference type="RefSeq" id="WP_147769240.1">
    <property type="nucleotide sequence ID" value="NZ_CANNCE010000006.1"/>
</dbReference>
<protein>
    <submittedName>
        <fullName evidence="1">Nuclear transport factor 2 family protein</fullName>
    </submittedName>
</protein>
<dbReference type="OrthoDB" id="459617at2"/>
<accession>A0A5C7GG57</accession>
<dbReference type="Proteomes" id="UP000321080">
    <property type="component" value="Unassembled WGS sequence"/>
</dbReference>
<name>A0A5C7GG57_9FLAO</name>
<keyword evidence="2" id="KW-1185">Reference proteome</keyword>
<comment type="caution">
    <text evidence="1">The sequence shown here is derived from an EMBL/GenBank/DDBJ whole genome shotgun (WGS) entry which is preliminary data.</text>
</comment>
<sequence length="124" mass="14365">MTQKEISKQYLNFLEQGDLNGILELFSENGLVSSPIYGTKKASVFYKELFNDTNNSKLSLKGVFEEAETNKIAIYFNYKWTLADKSVVTFDVVDILEFNSKNQIEHLHIIYDTVKSRTLQKQQK</sequence>
<gene>
    <name evidence="1" type="ORF">FUA22_14085</name>
</gene>
<reference evidence="1 2" key="1">
    <citation type="submission" date="2019-08" db="EMBL/GenBank/DDBJ databases">
        <title>Seonamhaeicola sediminis sp. nov., isolated from marine sediment.</title>
        <authorList>
            <person name="Cao W.R."/>
        </authorList>
    </citation>
    <scope>NUCLEOTIDE SEQUENCE [LARGE SCALE GENOMIC DNA]</scope>
    <source>
        <strain evidence="1 2">1505</strain>
    </source>
</reference>
<dbReference type="Gene3D" id="3.10.450.50">
    <property type="match status" value="1"/>
</dbReference>
<dbReference type="EMBL" id="VRKQ01000016">
    <property type="protein sequence ID" value="TXG35631.1"/>
    <property type="molecule type" value="Genomic_DNA"/>
</dbReference>
<dbReference type="SUPFAM" id="SSF54427">
    <property type="entry name" value="NTF2-like"/>
    <property type="match status" value="1"/>
</dbReference>
<dbReference type="InterPro" id="IPR032710">
    <property type="entry name" value="NTF2-like_dom_sf"/>
</dbReference>
<dbReference type="AlphaFoldDB" id="A0A5C7GG57"/>
<evidence type="ECO:0000313" key="2">
    <source>
        <dbReference type="Proteomes" id="UP000321080"/>
    </source>
</evidence>
<proteinExistence type="predicted"/>